<feature type="transmembrane region" description="Helical" evidence="1">
    <location>
        <begin position="20"/>
        <end position="38"/>
    </location>
</feature>
<feature type="transmembrane region" description="Helical" evidence="1">
    <location>
        <begin position="97"/>
        <end position="119"/>
    </location>
</feature>
<dbReference type="Proteomes" id="UP000298049">
    <property type="component" value="Chromosome"/>
</dbReference>
<keyword evidence="1" id="KW-0472">Membrane</keyword>
<dbReference type="NCBIfam" id="NF037970">
    <property type="entry name" value="vanZ_1"/>
    <property type="match status" value="1"/>
</dbReference>
<evidence type="ECO:0000259" key="2">
    <source>
        <dbReference type="Pfam" id="PF04892"/>
    </source>
</evidence>
<dbReference type="PANTHER" id="PTHR28008">
    <property type="entry name" value="DOMAIN PROTEIN, PUTATIVE (AFU_ORTHOLOGUE AFUA_3G10980)-RELATED"/>
    <property type="match status" value="1"/>
</dbReference>
<feature type="transmembrane region" description="Helical" evidence="1">
    <location>
        <begin position="72"/>
        <end position="91"/>
    </location>
</feature>
<reference evidence="3 4" key="1">
    <citation type="submission" date="2018-07" db="EMBL/GenBank/DDBJ databases">
        <title>Marsedoiliclastica nanhaica gen. nov. sp. nov., a novel marine hydrocarbonoclastic bacterium isolated from an in-situ enriched hydrocarbon-degrading consortium in deep-sea sediment.</title>
        <authorList>
            <person name="Dong C."/>
            <person name="Ma T."/>
            <person name="Liu R."/>
            <person name="Shao Z."/>
        </authorList>
    </citation>
    <scope>NUCLEOTIDE SEQUENCE [LARGE SCALE GENOMIC DNA]</scope>
    <source>
        <strain evidence="4">soil36-7</strain>
    </source>
</reference>
<dbReference type="Pfam" id="PF04892">
    <property type="entry name" value="VanZ"/>
    <property type="match status" value="1"/>
</dbReference>
<organism evidence="3 4">
    <name type="scientific">Hydrocarboniclastica marina</name>
    <dbReference type="NCBI Taxonomy" id="2259620"/>
    <lineage>
        <taxon>Bacteria</taxon>
        <taxon>Pseudomonadati</taxon>
        <taxon>Pseudomonadota</taxon>
        <taxon>Gammaproteobacteria</taxon>
        <taxon>Alteromonadales</taxon>
        <taxon>Alteromonadaceae</taxon>
        <taxon>Hydrocarboniclastica</taxon>
    </lineage>
</organism>
<dbReference type="PANTHER" id="PTHR28008:SF1">
    <property type="entry name" value="DOMAIN PROTEIN, PUTATIVE (AFU_ORTHOLOGUE AFUA_3G10980)-RELATED"/>
    <property type="match status" value="1"/>
</dbReference>
<name>A0A4P7XJL7_9ALTE</name>
<accession>A0A4P7XJL7</accession>
<keyword evidence="4" id="KW-1185">Reference proteome</keyword>
<proteinExistence type="predicted"/>
<dbReference type="EMBL" id="CP031093">
    <property type="protein sequence ID" value="QCF27326.1"/>
    <property type="molecule type" value="Genomic_DNA"/>
</dbReference>
<dbReference type="KEGG" id="hmi:soil367_16080"/>
<evidence type="ECO:0000313" key="4">
    <source>
        <dbReference type="Proteomes" id="UP000298049"/>
    </source>
</evidence>
<feature type="domain" description="VanZ-like" evidence="2">
    <location>
        <begin position="37"/>
        <end position="116"/>
    </location>
</feature>
<evidence type="ECO:0000256" key="1">
    <source>
        <dbReference type="SAM" id="Phobius"/>
    </source>
</evidence>
<sequence length="128" mass="14312">MQLEREIHEFIRQVGIWRALLYPTLILILYLATTSQAYPVPAASSDKVNHIMAFVTLGILLRWSYPALGMTWALLLLVGYGLGIEVIQSALPYRQFSLLDLLADLAGSVAGLLASTWLLRKSQQDDRP</sequence>
<dbReference type="AlphaFoldDB" id="A0A4P7XJL7"/>
<dbReference type="InterPro" id="IPR006976">
    <property type="entry name" value="VanZ-like"/>
</dbReference>
<dbReference type="RefSeq" id="WP_136550037.1">
    <property type="nucleotide sequence ID" value="NZ_CP031093.1"/>
</dbReference>
<keyword evidence="1" id="KW-0812">Transmembrane</keyword>
<keyword evidence="1" id="KW-1133">Transmembrane helix</keyword>
<dbReference type="OrthoDB" id="7376558at2"/>
<protein>
    <submittedName>
        <fullName evidence="3">VanZ family protein</fullName>
    </submittedName>
</protein>
<gene>
    <name evidence="3" type="ORF">soil367_16080</name>
</gene>
<evidence type="ECO:0000313" key="3">
    <source>
        <dbReference type="EMBL" id="QCF27326.1"/>
    </source>
</evidence>